<accession>A0ACB7UZF5</accession>
<proteinExistence type="predicted"/>
<dbReference type="Proteomes" id="UP000827976">
    <property type="component" value="Chromosome 13"/>
</dbReference>
<evidence type="ECO:0000313" key="2">
    <source>
        <dbReference type="Proteomes" id="UP000827976"/>
    </source>
</evidence>
<sequence length="481" mass="52648">MEVQAEVLEPLELRFADLLLLSSPSPSPSPSPFPDDADDLHRLQSLSSAVMRALGPSGPGLLSITAVPRAPALRRALLPLARKLALLDNKDRARILKEHELGSDVPLKNPDRNVSSFALQLKFEQHAGLKLSCRGAENVDVGDDFGKECLNVCRSSDACDDGFKHLGNTFKELGHCMMELGLMLARVCDNIIGDGELEDSLMGSGTAKGRLIHYHSMLDSIMLKDRSRKIKGGISKARVNACSPLLCHRGEGSLSQVPMEPCRMRSRTLGGNCCRASLSDLWQQWHYDYGIFTVLTGPMFLSSCQAGDCLCDSSDQECLSPSGHTYLQLFDSDKGKIYVVKCPPESFIIQVGESADVLSRGKLCSALHSVGRPLELENLSRETFVVFLQPAWNKVLSFPDGLLEANHEKVWSGNVMPKSCDEDNVVSSAALGSDKSNQLMQEILKIIPPLSSRLRDGMTFAEFSQETTKQYYGGSGTQSQR</sequence>
<gene>
    <name evidence="1" type="ORF">IHE45_13G084600</name>
</gene>
<protein>
    <submittedName>
        <fullName evidence="1">Isopenicillin N synthase-like protein</fullName>
    </submittedName>
</protein>
<dbReference type="EMBL" id="CM037023">
    <property type="protein sequence ID" value="KAH7666187.1"/>
    <property type="molecule type" value="Genomic_DNA"/>
</dbReference>
<reference evidence="2" key="1">
    <citation type="journal article" date="2022" name="Nat. Commun.">
        <title>Chromosome evolution and the genetic basis of agronomically important traits in greater yam.</title>
        <authorList>
            <person name="Bredeson J.V."/>
            <person name="Lyons J.B."/>
            <person name="Oniyinde I.O."/>
            <person name="Okereke N.R."/>
            <person name="Kolade O."/>
            <person name="Nnabue I."/>
            <person name="Nwadili C.O."/>
            <person name="Hribova E."/>
            <person name="Parker M."/>
            <person name="Nwogha J."/>
            <person name="Shu S."/>
            <person name="Carlson J."/>
            <person name="Kariba R."/>
            <person name="Muthemba S."/>
            <person name="Knop K."/>
            <person name="Barton G.J."/>
            <person name="Sherwood A.V."/>
            <person name="Lopez-Montes A."/>
            <person name="Asiedu R."/>
            <person name="Jamnadass R."/>
            <person name="Muchugi A."/>
            <person name="Goodstein D."/>
            <person name="Egesi C.N."/>
            <person name="Featherston J."/>
            <person name="Asfaw A."/>
            <person name="Simpson G.G."/>
            <person name="Dolezel J."/>
            <person name="Hendre P.S."/>
            <person name="Van Deynze A."/>
            <person name="Kumar P.L."/>
            <person name="Obidiegwu J.E."/>
            <person name="Bhattacharjee R."/>
            <person name="Rokhsar D.S."/>
        </authorList>
    </citation>
    <scope>NUCLEOTIDE SEQUENCE [LARGE SCALE GENOMIC DNA]</scope>
    <source>
        <strain evidence="2">cv. TDa95/00328</strain>
    </source>
</reference>
<keyword evidence="2" id="KW-1185">Reference proteome</keyword>
<organism evidence="1 2">
    <name type="scientific">Dioscorea alata</name>
    <name type="common">Purple yam</name>
    <dbReference type="NCBI Taxonomy" id="55571"/>
    <lineage>
        <taxon>Eukaryota</taxon>
        <taxon>Viridiplantae</taxon>
        <taxon>Streptophyta</taxon>
        <taxon>Embryophyta</taxon>
        <taxon>Tracheophyta</taxon>
        <taxon>Spermatophyta</taxon>
        <taxon>Magnoliopsida</taxon>
        <taxon>Liliopsida</taxon>
        <taxon>Dioscoreales</taxon>
        <taxon>Dioscoreaceae</taxon>
        <taxon>Dioscorea</taxon>
    </lineage>
</organism>
<evidence type="ECO:0000313" key="1">
    <source>
        <dbReference type="EMBL" id="KAH7666187.1"/>
    </source>
</evidence>
<comment type="caution">
    <text evidence="1">The sequence shown here is derived from an EMBL/GenBank/DDBJ whole genome shotgun (WGS) entry which is preliminary data.</text>
</comment>
<name>A0ACB7UZF5_DIOAL</name>